<name>A0ABR5SH45_9BACT</name>
<reference evidence="1 2" key="1">
    <citation type="submission" date="2015-11" db="EMBL/GenBank/DDBJ databases">
        <authorList>
            <person name="Lin W."/>
        </authorList>
    </citation>
    <scope>NUCLEOTIDE SEQUENCE [LARGE SCALE GENOMIC DNA]</scope>
    <source>
        <strain evidence="1 2">HCH-1</strain>
    </source>
</reference>
<accession>A0ABR5SH45</accession>
<evidence type="ECO:0000313" key="1">
    <source>
        <dbReference type="EMBL" id="KWT91015.1"/>
    </source>
</evidence>
<protein>
    <recommendedName>
        <fullName evidence="3">Secreted protein</fullName>
    </recommendedName>
</protein>
<comment type="caution">
    <text evidence="1">The sequence shown here is derived from an EMBL/GenBank/DDBJ whole genome shotgun (WGS) entry which is preliminary data.</text>
</comment>
<dbReference type="RefSeq" id="WP_085051579.1">
    <property type="nucleotide sequence ID" value="NZ_LNQR01000033.1"/>
</dbReference>
<evidence type="ECO:0000313" key="2">
    <source>
        <dbReference type="Proteomes" id="UP000060487"/>
    </source>
</evidence>
<keyword evidence="2" id="KW-1185">Reference proteome</keyword>
<dbReference type="Proteomes" id="UP000060487">
    <property type="component" value="Unassembled WGS sequence"/>
</dbReference>
<dbReference type="EMBL" id="LNQR01000033">
    <property type="protein sequence ID" value="KWT91015.1"/>
    <property type="molecule type" value="Genomic_DNA"/>
</dbReference>
<organism evidence="1 2">
    <name type="scientific">Candidatus Magnetominusculus xianensis</name>
    <dbReference type="NCBI Taxonomy" id="1748249"/>
    <lineage>
        <taxon>Bacteria</taxon>
        <taxon>Pseudomonadati</taxon>
        <taxon>Nitrospirota</taxon>
        <taxon>Nitrospiria</taxon>
        <taxon>Nitrospirales</taxon>
        <taxon>Nitrospiraceae</taxon>
        <taxon>Candidatus Magnetominusculus</taxon>
    </lineage>
</organism>
<evidence type="ECO:0008006" key="3">
    <source>
        <dbReference type="Google" id="ProtNLM"/>
    </source>
</evidence>
<sequence length="161" mass="18412">MLNKRFSNTLLILIIVLFTFSVAGGDDDLYCVSLNGFTKKNKLFRRIRGLNFHITDAEIYSILHTPPVDSFAVDKKRNWRGSYTGACQGGHGGFNLGFFFDDFVVIKKRPGVRLDKVKIMFSFTIEQYSINDKGVEIDDGEVAYHFTNKDLNIHRCKGKLY</sequence>
<proteinExistence type="predicted"/>
<gene>
    <name evidence="1" type="ORF">ASN18_0962</name>
</gene>